<protein>
    <submittedName>
        <fullName evidence="1">Uncharacterized protein</fullName>
    </submittedName>
</protein>
<accession>A0A0E9PFX5</accession>
<reference evidence="1" key="2">
    <citation type="journal article" date="2015" name="Fish Shellfish Immunol.">
        <title>Early steps in the European eel (Anguilla anguilla)-Vibrio vulnificus interaction in the gills: Role of the RtxA13 toxin.</title>
        <authorList>
            <person name="Callol A."/>
            <person name="Pajuelo D."/>
            <person name="Ebbesson L."/>
            <person name="Teles M."/>
            <person name="MacKenzie S."/>
            <person name="Amaro C."/>
        </authorList>
    </citation>
    <scope>NUCLEOTIDE SEQUENCE</scope>
</reference>
<dbReference type="AlphaFoldDB" id="A0A0E9PFX5"/>
<evidence type="ECO:0000313" key="1">
    <source>
        <dbReference type="EMBL" id="JAH02728.1"/>
    </source>
</evidence>
<dbReference type="EMBL" id="GBXM01105849">
    <property type="protein sequence ID" value="JAH02728.1"/>
    <property type="molecule type" value="Transcribed_RNA"/>
</dbReference>
<organism evidence="1">
    <name type="scientific">Anguilla anguilla</name>
    <name type="common">European freshwater eel</name>
    <name type="synonym">Muraena anguilla</name>
    <dbReference type="NCBI Taxonomy" id="7936"/>
    <lineage>
        <taxon>Eukaryota</taxon>
        <taxon>Metazoa</taxon>
        <taxon>Chordata</taxon>
        <taxon>Craniata</taxon>
        <taxon>Vertebrata</taxon>
        <taxon>Euteleostomi</taxon>
        <taxon>Actinopterygii</taxon>
        <taxon>Neopterygii</taxon>
        <taxon>Teleostei</taxon>
        <taxon>Anguilliformes</taxon>
        <taxon>Anguillidae</taxon>
        <taxon>Anguilla</taxon>
    </lineage>
</organism>
<proteinExistence type="predicted"/>
<name>A0A0E9PFX5_ANGAN</name>
<sequence>MTKCTLQSNIFWSVSFCSPACIQQISNVYFKSYTTPATQNQTFAHTFILYLSEKRFS</sequence>
<reference evidence="1" key="1">
    <citation type="submission" date="2014-11" db="EMBL/GenBank/DDBJ databases">
        <authorList>
            <person name="Amaro Gonzalez C."/>
        </authorList>
    </citation>
    <scope>NUCLEOTIDE SEQUENCE</scope>
</reference>